<dbReference type="OrthoDB" id="10661352at2759"/>
<dbReference type="Proteomes" id="UP000314294">
    <property type="component" value="Unassembled WGS sequence"/>
</dbReference>
<dbReference type="AlphaFoldDB" id="A0A4Z2F2Z2"/>
<accession>A0A4Z2F2Z2</accession>
<reference evidence="2 3" key="1">
    <citation type="submission" date="2019-03" db="EMBL/GenBank/DDBJ databases">
        <title>First draft genome of Liparis tanakae, snailfish: a comprehensive survey of snailfish specific genes.</title>
        <authorList>
            <person name="Kim W."/>
            <person name="Song I."/>
            <person name="Jeong J.-H."/>
            <person name="Kim D."/>
            <person name="Kim S."/>
            <person name="Ryu S."/>
            <person name="Song J.Y."/>
            <person name="Lee S.K."/>
        </authorList>
    </citation>
    <scope>NUCLEOTIDE SEQUENCE [LARGE SCALE GENOMIC DNA]</scope>
    <source>
        <tissue evidence="2">Muscle</tissue>
    </source>
</reference>
<evidence type="ECO:0000313" key="2">
    <source>
        <dbReference type="EMBL" id="TNN35529.1"/>
    </source>
</evidence>
<comment type="caution">
    <text evidence="2">The sequence shown here is derived from an EMBL/GenBank/DDBJ whole genome shotgun (WGS) entry which is preliminary data.</text>
</comment>
<evidence type="ECO:0000313" key="3">
    <source>
        <dbReference type="Proteomes" id="UP000314294"/>
    </source>
</evidence>
<proteinExistence type="predicted"/>
<gene>
    <name evidence="2" type="ORF">EYF80_054306</name>
</gene>
<keyword evidence="3" id="KW-1185">Reference proteome</keyword>
<protein>
    <submittedName>
        <fullName evidence="2">Uncharacterized protein</fullName>
    </submittedName>
</protein>
<feature type="region of interest" description="Disordered" evidence="1">
    <location>
        <begin position="113"/>
        <end position="140"/>
    </location>
</feature>
<dbReference type="EMBL" id="SRLO01001753">
    <property type="protein sequence ID" value="TNN35529.1"/>
    <property type="molecule type" value="Genomic_DNA"/>
</dbReference>
<sequence>MEALTGLYLTMYSTMGIPPSSCFTRPSRYALPIPRCPWTAGGLGSPAGGKTIRLHGVTSGLTDGDGLEALRVAELALTLPVDGRHSHLKPMGTPPCESGFMKVTVASRWETADRRTEYGLDGTSEEERTERKKSSAVGLA</sequence>
<organism evidence="2 3">
    <name type="scientific">Liparis tanakae</name>
    <name type="common">Tanaka's snailfish</name>
    <dbReference type="NCBI Taxonomy" id="230148"/>
    <lineage>
        <taxon>Eukaryota</taxon>
        <taxon>Metazoa</taxon>
        <taxon>Chordata</taxon>
        <taxon>Craniata</taxon>
        <taxon>Vertebrata</taxon>
        <taxon>Euteleostomi</taxon>
        <taxon>Actinopterygii</taxon>
        <taxon>Neopterygii</taxon>
        <taxon>Teleostei</taxon>
        <taxon>Neoteleostei</taxon>
        <taxon>Acanthomorphata</taxon>
        <taxon>Eupercaria</taxon>
        <taxon>Perciformes</taxon>
        <taxon>Cottioidei</taxon>
        <taxon>Cottales</taxon>
        <taxon>Liparidae</taxon>
        <taxon>Liparis</taxon>
    </lineage>
</organism>
<name>A0A4Z2F2Z2_9TELE</name>
<evidence type="ECO:0000256" key="1">
    <source>
        <dbReference type="SAM" id="MobiDB-lite"/>
    </source>
</evidence>